<feature type="compositionally biased region" description="Basic and acidic residues" evidence="6">
    <location>
        <begin position="877"/>
        <end position="894"/>
    </location>
</feature>
<feature type="domain" description="Disease resistance R13L4/SHOC-2-like LRR" evidence="10">
    <location>
        <begin position="572"/>
        <end position="773"/>
    </location>
</feature>
<feature type="compositionally biased region" description="Basic and acidic residues" evidence="6">
    <location>
        <begin position="927"/>
        <end position="945"/>
    </location>
</feature>
<reference evidence="11 12" key="1">
    <citation type="submission" date="2024-03" db="EMBL/GenBank/DDBJ databases">
        <authorList>
            <person name="Gkanogiannis A."/>
            <person name="Becerra Lopez-Lavalle L."/>
        </authorList>
    </citation>
    <scope>NUCLEOTIDE SEQUENCE [LARGE SCALE GENOMIC DNA]</scope>
</reference>
<dbReference type="SUPFAM" id="SSF52540">
    <property type="entry name" value="P-loop containing nucleoside triphosphate hydrolases"/>
    <property type="match status" value="1"/>
</dbReference>
<dbReference type="InterPro" id="IPR002182">
    <property type="entry name" value="NB-ARC"/>
</dbReference>
<dbReference type="Pfam" id="PF00931">
    <property type="entry name" value="NB-ARC"/>
    <property type="match status" value="1"/>
</dbReference>
<keyword evidence="3" id="KW-0611">Plant defense</keyword>
<dbReference type="Gene3D" id="1.10.10.10">
    <property type="entry name" value="Winged helix-like DNA-binding domain superfamily/Winged helix DNA-binding domain"/>
    <property type="match status" value="1"/>
</dbReference>
<dbReference type="PANTHER" id="PTHR36766:SF61">
    <property type="entry name" value="NB-ARC DOMAIN DISEASE RESISTANCE PROTEIN"/>
    <property type="match status" value="1"/>
</dbReference>
<keyword evidence="2" id="KW-0547">Nucleotide-binding</keyword>
<evidence type="ECO:0000256" key="6">
    <source>
        <dbReference type="SAM" id="MobiDB-lite"/>
    </source>
</evidence>
<dbReference type="Gene3D" id="3.80.10.10">
    <property type="entry name" value="Ribonuclease Inhibitor"/>
    <property type="match status" value="1"/>
</dbReference>
<protein>
    <submittedName>
        <fullName evidence="11">Uncharacterized protein</fullName>
    </submittedName>
</protein>
<keyword evidence="5" id="KW-0175">Coiled coil</keyword>
<dbReference type="InterPro" id="IPR055414">
    <property type="entry name" value="LRR_R13L4/SHOC2-like"/>
</dbReference>
<evidence type="ECO:0000256" key="5">
    <source>
        <dbReference type="SAM" id="Coils"/>
    </source>
</evidence>
<dbReference type="InterPro" id="IPR032675">
    <property type="entry name" value="LRR_dom_sf"/>
</dbReference>
<evidence type="ECO:0000313" key="11">
    <source>
        <dbReference type="EMBL" id="CAK9322732.1"/>
    </source>
</evidence>
<sequence length="1071" mass="120043">MAGLLDSVAGNLLGRITEAAARPEFGDIRNELRNLETTVSNLKAGIRDAEEKQAFDYELYGLLKQLTDAFSMADNLIEELECEYLKWRVQNPKNDVDEKRSQFSSCFSSNFLGSPSKTAAEINRITKTLDMIEETMSNFSLVEDENEYIKRLKGEMTLRTSITGSQAFARLLHLRKEAILSDNVDSIIGRDEAKQSIIDELVKDEDDKQKSPRILSIHGDGGMGKTALAKLVYNAHQVFDHFDKRMWVCVSEDFDVQRIRREILSSATGEKVTDALTDRRLLIRLQRNFVGKKFLLVLDDFGALDPDRVSELGKIVNMGAIGSKIMITTRSQNTLNDATAHNIEKLDEKNSMVLFEHTFGSKKLTENVEELKELVPKCGGVPLAIKCLAGLLSSKVSDGVECLNIKDLSEKWKQEEVNEGGCVLRALRMSFDLMPSYLKPCFLCFSLLPKDNVFYSFELIQLWMAQGILHSGSKDPEAVGEQYFNELWFRGLLEDVEEHTLGYWFKIHNLVHDLAVQQAKEQKNLENLHQLSFVDCNDKDLPPLTSYDIRFLSIPVGRGMEPKINGVPLFKCITKFRQLRFLYLCNSSLEELPTSIDMLKHLRYLDLRGNQRLKRLPESICKLQSLQTLILAFCSELEELPRNIKNMISLRFLWIQTKQANLGKDGIGSLTSLRFLAIGGSENLTHLFEDIDKLNSLQTLIIYDCKSLLTLPKDLENLSSLCNMAIWGCERLRLTFSLQSLCLRKLILRGLTAVGNLPKWMYCLDANLEVLEIGGFPTLRVLPFWLANYWELRILGISNCPRLEAHCMPSDLHYCDQIEELRITFCGSLSINSMKENNHESLHISHIPTIYVDSKKIKPRVASTDKHGAGQTEEESEHGVYNDDHKSDAHHVGFDDNAGVEPKHDDIDSHGLKAAMDNRVGAGQTGRGEHDRAMNDNHLDADNESHVGTGQPLKAEHVGDEQTVGAKQDDANDKNSHVGGGQTEGLKQDGITDESHDEAKQTIEAKKDGAADDNHVGVGQIGAKHDGETNKHTDVGKNEGANENGHGKVSLGDNDHAGGADQAMVITYEGF</sequence>
<dbReference type="InterPro" id="IPR036388">
    <property type="entry name" value="WH-like_DNA-bd_sf"/>
</dbReference>
<dbReference type="Pfam" id="PF23559">
    <property type="entry name" value="WHD_DRP"/>
    <property type="match status" value="1"/>
</dbReference>
<dbReference type="Gene3D" id="1.10.8.430">
    <property type="entry name" value="Helical domain of apoptotic protease-activating factors"/>
    <property type="match status" value="1"/>
</dbReference>
<keyword evidence="4" id="KW-0067">ATP-binding</keyword>
<dbReference type="Pfam" id="PF23598">
    <property type="entry name" value="LRR_14"/>
    <property type="match status" value="1"/>
</dbReference>
<evidence type="ECO:0000256" key="3">
    <source>
        <dbReference type="ARBA" id="ARBA00022821"/>
    </source>
</evidence>
<dbReference type="InterPro" id="IPR042197">
    <property type="entry name" value="Apaf_helical"/>
</dbReference>
<evidence type="ECO:0000313" key="12">
    <source>
        <dbReference type="Proteomes" id="UP001642487"/>
    </source>
</evidence>
<evidence type="ECO:0000259" key="10">
    <source>
        <dbReference type="Pfam" id="PF23598"/>
    </source>
</evidence>
<feature type="coiled-coil region" evidence="5">
    <location>
        <begin position="32"/>
        <end position="83"/>
    </location>
</feature>
<feature type="compositionally biased region" description="Basic and acidic residues" evidence="6">
    <location>
        <begin position="967"/>
        <end position="976"/>
    </location>
</feature>
<dbReference type="Gene3D" id="3.40.50.300">
    <property type="entry name" value="P-loop containing nucleotide triphosphate hydrolases"/>
    <property type="match status" value="1"/>
</dbReference>
<dbReference type="InterPro" id="IPR058922">
    <property type="entry name" value="WHD_DRP"/>
</dbReference>
<feature type="compositionally biased region" description="Basic and acidic residues" evidence="6">
    <location>
        <begin position="901"/>
        <end position="911"/>
    </location>
</feature>
<evidence type="ECO:0000256" key="4">
    <source>
        <dbReference type="ARBA" id="ARBA00022840"/>
    </source>
</evidence>
<dbReference type="SUPFAM" id="SSF52058">
    <property type="entry name" value="L domain-like"/>
    <property type="match status" value="1"/>
</dbReference>
<gene>
    <name evidence="11" type="ORF">CITCOLO1_LOCUS14891</name>
</gene>
<evidence type="ECO:0000256" key="2">
    <source>
        <dbReference type="ARBA" id="ARBA00022741"/>
    </source>
</evidence>
<feature type="domain" description="Disease resistance protein winged helix" evidence="9">
    <location>
        <begin position="448"/>
        <end position="515"/>
    </location>
</feature>
<feature type="region of interest" description="Disordered" evidence="6">
    <location>
        <begin position="861"/>
        <end position="1059"/>
    </location>
</feature>
<dbReference type="Pfam" id="PF18052">
    <property type="entry name" value="Rx_N"/>
    <property type="match status" value="1"/>
</dbReference>
<dbReference type="Proteomes" id="UP001642487">
    <property type="component" value="Chromosome 5"/>
</dbReference>
<dbReference type="InterPro" id="IPR027417">
    <property type="entry name" value="P-loop_NTPase"/>
</dbReference>
<organism evidence="11 12">
    <name type="scientific">Citrullus colocynthis</name>
    <name type="common">colocynth</name>
    <dbReference type="NCBI Taxonomy" id="252529"/>
    <lineage>
        <taxon>Eukaryota</taxon>
        <taxon>Viridiplantae</taxon>
        <taxon>Streptophyta</taxon>
        <taxon>Embryophyta</taxon>
        <taxon>Tracheophyta</taxon>
        <taxon>Spermatophyta</taxon>
        <taxon>Magnoliopsida</taxon>
        <taxon>eudicotyledons</taxon>
        <taxon>Gunneridae</taxon>
        <taxon>Pentapetalae</taxon>
        <taxon>rosids</taxon>
        <taxon>fabids</taxon>
        <taxon>Cucurbitales</taxon>
        <taxon>Cucurbitaceae</taxon>
        <taxon>Benincaseae</taxon>
        <taxon>Citrullus</taxon>
    </lineage>
</organism>
<dbReference type="PANTHER" id="PTHR36766">
    <property type="entry name" value="PLANT BROAD-SPECTRUM MILDEW RESISTANCE PROTEIN RPW8"/>
    <property type="match status" value="1"/>
</dbReference>
<keyword evidence="1" id="KW-0677">Repeat</keyword>
<evidence type="ECO:0000259" key="9">
    <source>
        <dbReference type="Pfam" id="PF23559"/>
    </source>
</evidence>
<feature type="compositionally biased region" description="Basic and acidic residues" evidence="6">
    <location>
        <begin position="993"/>
        <end position="1015"/>
    </location>
</feature>
<evidence type="ECO:0000256" key="1">
    <source>
        <dbReference type="ARBA" id="ARBA00022737"/>
    </source>
</evidence>
<evidence type="ECO:0000259" key="7">
    <source>
        <dbReference type="Pfam" id="PF00931"/>
    </source>
</evidence>
<evidence type="ECO:0000259" key="8">
    <source>
        <dbReference type="Pfam" id="PF18052"/>
    </source>
</evidence>
<dbReference type="InterPro" id="IPR041118">
    <property type="entry name" value="Rx_N"/>
</dbReference>
<feature type="domain" description="Disease resistance N-terminal" evidence="8">
    <location>
        <begin position="11"/>
        <end position="94"/>
    </location>
</feature>
<dbReference type="EMBL" id="OZ021739">
    <property type="protein sequence ID" value="CAK9322732.1"/>
    <property type="molecule type" value="Genomic_DNA"/>
</dbReference>
<feature type="compositionally biased region" description="Basic and acidic residues" evidence="6">
    <location>
        <begin position="1023"/>
        <end position="1037"/>
    </location>
</feature>
<dbReference type="PRINTS" id="PR00364">
    <property type="entry name" value="DISEASERSIST"/>
</dbReference>
<keyword evidence="12" id="KW-1185">Reference proteome</keyword>
<proteinExistence type="predicted"/>
<name>A0ABP0YWC6_9ROSI</name>
<accession>A0ABP0YWC6</accession>
<feature type="domain" description="NB-ARC" evidence="7">
    <location>
        <begin position="192"/>
        <end position="363"/>
    </location>
</feature>